<protein>
    <submittedName>
        <fullName evidence="1">Uncharacterized protein</fullName>
    </submittedName>
</protein>
<organism evidence="1 2">
    <name type="scientific">Daphnia magna</name>
    <dbReference type="NCBI Taxonomy" id="35525"/>
    <lineage>
        <taxon>Eukaryota</taxon>
        <taxon>Metazoa</taxon>
        <taxon>Ecdysozoa</taxon>
        <taxon>Arthropoda</taxon>
        <taxon>Crustacea</taxon>
        <taxon>Branchiopoda</taxon>
        <taxon>Diplostraca</taxon>
        <taxon>Cladocera</taxon>
        <taxon>Anomopoda</taxon>
        <taxon>Daphniidae</taxon>
        <taxon>Daphnia</taxon>
    </lineage>
</organism>
<evidence type="ECO:0000313" key="1">
    <source>
        <dbReference type="EMBL" id="KAK4019645.1"/>
    </source>
</evidence>
<reference evidence="1 2" key="1">
    <citation type="journal article" date="2023" name="Nucleic Acids Res.">
        <title>The hologenome of Daphnia magna reveals possible DNA methylation and microbiome-mediated evolution of the host genome.</title>
        <authorList>
            <person name="Chaturvedi A."/>
            <person name="Li X."/>
            <person name="Dhandapani V."/>
            <person name="Marshall H."/>
            <person name="Kissane S."/>
            <person name="Cuenca-Cambronero M."/>
            <person name="Asole G."/>
            <person name="Calvet F."/>
            <person name="Ruiz-Romero M."/>
            <person name="Marangio P."/>
            <person name="Guigo R."/>
            <person name="Rago D."/>
            <person name="Mirbahai L."/>
            <person name="Eastwood N."/>
            <person name="Colbourne J.K."/>
            <person name="Zhou J."/>
            <person name="Mallon E."/>
            <person name="Orsini L."/>
        </authorList>
    </citation>
    <scope>NUCLEOTIDE SEQUENCE [LARGE SCALE GENOMIC DNA]</scope>
    <source>
        <strain evidence="1">LRV0_1</strain>
    </source>
</reference>
<comment type="caution">
    <text evidence="1">The sequence shown here is derived from an EMBL/GenBank/DDBJ whole genome shotgun (WGS) entry which is preliminary data.</text>
</comment>
<accession>A0ABR0A3V8</accession>
<keyword evidence="2" id="KW-1185">Reference proteome</keyword>
<evidence type="ECO:0000313" key="2">
    <source>
        <dbReference type="Proteomes" id="UP001234178"/>
    </source>
</evidence>
<name>A0ABR0A3V8_9CRUS</name>
<sequence length="94" mass="11035">MCLRKAIWKMETTMMAQQLKADNDGRSCECSHRLACHCTRHVSFSEKKRQSFFSCFTSVSKEEFSVVILKKGDKIHNKKNETNEKKKKKSRVYV</sequence>
<gene>
    <name evidence="1" type="ORF">OUZ56_001658</name>
</gene>
<proteinExistence type="predicted"/>
<dbReference type="Proteomes" id="UP001234178">
    <property type="component" value="Unassembled WGS sequence"/>
</dbReference>
<dbReference type="EMBL" id="JAOYFB010000036">
    <property type="protein sequence ID" value="KAK4019645.1"/>
    <property type="molecule type" value="Genomic_DNA"/>
</dbReference>